<evidence type="ECO:0000256" key="12">
    <source>
        <dbReference type="RuleBase" id="RU010713"/>
    </source>
</evidence>
<keyword evidence="3 12" id="KW-0813">Transport</keyword>
<evidence type="ECO:0000256" key="5">
    <source>
        <dbReference type="ARBA" id="ARBA00022692"/>
    </source>
</evidence>
<evidence type="ECO:0000256" key="6">
    <source>
        <dbReference type="ARBA" id="ARBA00022868"/>
    </source>
</evidence>
<dbReference type="PANTHER" id="PTHR11893">
    <property type="entry name" value="INNEXIN"/>
    <property type="match status" value="1"/>
</dbReference>
<dbReference type="PANTHER" id="PTHR11893:SF20">
    <property type="entry name" value="INNEXIN-3"/>
    <property type="match status" value="1"/>
</dbReference>
<protein>
    <recommendedName>
        <fullName evidence="12">Innexin</fullName>
    </recommendedName>
</protein>
<evidence type="ECO:0000256" key="7">
    <source>
        <dbReference type="ARBA" id="ARBA00022949"/>
    </source>
</evidence>
<dbReference type="GO" id="GO:0005886">
    <property type="term" value="C:plasma membrane"/>
    <property type="evidence" value="ECO:0007669"/>
    <property type="project" value="UniProtKB-SubCell"/>
</dbReference>
<reference evidence="13" key="1">
    <citation type="submission" date="2023-06" db="EMBL/GenBank/DDBJ databases">
        <title>Genomic analysis of the entomopathogenic nematode Steinernema hermaphroditum.</title>
        <authorList>
            <person name="Schwarz E.M."/>
            <person name="Heppert J.K."/>
            <person name="Baniya A."/>
            <person name="Schwartz H.T."/>
            <person name="Tan C.-H."/>
            <person name="Antoshechkin I."/>
            <person name="Sternberg P.W."/>
            <person name="Goodrich-Blair H."/>
            <person name="Dillman A.R."/>
        </authorList>
    </citation>
    <scope>NUCLEOTIDE SEQUENCE</scope>
    <source>
        <strain evidence="13">PS9179</strain>
        <tissue evidence="13">Whole animal</tissue>
    </source>
</reference>
<comment type="caution">
    <text evidence="13">The sequence shown here is derived from an EMBL/GenBank/DDBJ whole genome shotgun (WGS) entry which is preliminary data.</text>
</comment>
<proteinExistence type="inferred from homology"/>
<accession>A0AA39HLV1</accession>
<sequence length="332" mass="37976">MFIGSEVFPLIGFLNDPLDDLIDRLNGSVAFGITMMLTVLAFGQVQFGRAITCLLPNPRAPIHSHVEHYLQRCYIEGLYRLDEKDMPDLSRGRLAYYMWYPYIFLAMSLFSILPKLFWKVMLHFHNTDFRAMVLEAEKLSSLSGEDHEIQLVRCAKIIQDSCEINKRSSKITGTVAYICTKLLYVGIVAFQLFITSHIVDDGFPLKGQCILEFHEPQDTESMECTLPLNGFYHSVFTFYLIWSSFLSAITFTSALCSTSNLLIPALRRRLLKKLLMWPNTKIDRKSHVIDFLGADGILLLVLIKQHNGAIVANDIAKEIYMQSMDRIAEDLR</sequence>
<dbReference type="GO" id="GO:0034220">
    <property type="term" value="P:monoatomic ion transmembrane transport"/>
    <property type="evidence" value="ECO:0007669"/>
    <property type="project" value="UniProtKB-KW"/>
</dbReference>
<gene>
    <name evidence="12" type="primary">inx</name>
    <name evidence="13" type="ORF">QR680_019274</name>
</gene>
<keyword evidence="14" id="KW-1185">Reference proteome</keyword>
<keyword evidence="8 12" id="KW-1133">Transmembrane helix</keyword>
<dbReference type="EMBL" id="JAUCMV010000004">
    <property type="protein sequence ID" value="KAK0407576.1"/>
    <property type="molecule type" value="Genomic_DNA"/>
</dbReference>
<keyword evidence="11 12" id="KW-0407">Ion channel</keyword>
<keyword evidence="10 12" id="KW-0472">Membrane</keyword>
<keyword evidence="5 12" id="KW-0812">Transmembrane</keyword>
<comment type="subcellular location">
    <subcellularLocation>
        <location evidence="1">Cell junction</location>
        <location evidence="1">Gap junction</location>
    </subcellularLocation>
    <subcellularLocation>
        <location evidence="2 12">Cell membrane</location>
        <topology evidence="2 12">Multi-pass membrane protein</topology>
    </subcellularLocation>
</comment>
<dbReference type="GO" id="GO:0005243">
    <property type="term" value="F:gap junction channel activity"/>
    <property type="evidence" value="ECO:0007669"/>
    <property type="project" value="TreeGrafter"/>
</dbReference>
<dbReference type="Pfam" id="PF00876">
    <property type="entry name" value="Innexin"/>
    <property type="match status" value="1"/>
</dbReference>
<feature type="transmembrane region" description="Helical" evidence="12">
    <location>
        <begin position="236"/>
        <end position="263"/>
    </location>
</feature>
<evidence type="ECO:0000256" key="8">
    <source>
        <dbReference type="ARBA" id="ARBA00022989"/>
    </source>
</evidence>
<dbReference type="GO" id="GO:0005921">
    <property type="term" value="C:gap junction"/>
    <property type="evidence" value="ECO:0007669"/>
    <property type="project" value="UniProtKB-SubCell"/>
</dbReference>
<evidence type="ECO:0000256" key="9">
    <source>
        <dbReference type="ARBA" id="ARBA00023065"/>
    </source>
</evidence>
<evidence type="ECO:0000256" key="11">
    <source>
        <dbReference type="ARBA" id="ARBA00023303"/>
    </source>
</evidence>
<evidence type="ECO:0000313" key="13">
    <source>
        <dbReference type="EMBL" id="KAK0407576.1"/>
    </source>
</evidence>
<feature type="transmembrane region" description="Helical" evidence="12">
    <location>
        <begin position="94"/>
        <end position="113"/>
    </location>
</feature>
<keyword evidence="9 12" id="KW-0406">Ion transport</keyword>
<evidence type="ECO:0000256" key="2">
    <source>
        <dbReference type="ARBA" id="ARBA00004651"/>
    </source>
</evidence>
<keyword evidence="6" id="KW-0303">Gap junction</keyword>
<keyword evidence="4" id="KW-1003">Cell membrane</keyword>
<dbReference type="Proteomes" id="UP001175271">
    <property type="component" value="Unassembled WGS sequence"/>
</dbReference>
<evidence type="ECO:0000256" key="1">
    <source>
        <dbReference type="ARBA" id="ARBA00004610"/>
    </source>
</evidence>
<dbReference type="InterPro" id="IPR000990">
    <property type="entry name" value="Innexin"/>
</dbReference>
<dbReference type="AlphaFoldDB" id="A0AA39HLV1"/>
<evidence type="ECO:0000313" key="14">
    <source>
        <dbReference type="Proteomes" id="UP001175271"/>
    </source>
</evidence>
<name>A0AA39HLV1_9BILA</name>
<organism evidence="13 14">
    <name type="scientific">Steinernema hermaphroditum</name>
    <dbReference type="NCBI Taxonomy" id="289476"/>
    <lineage>
        <taxon>Eukaryota</taxon>
        <taxon>Metazoa</taxon>
        <taxon>Ecdysozoa</taxon>
        <taxon>Nematoda</taxon>
        <taxon>Chromadorea</taxon>
        <taxon>Rhabditida</taxon>
        <taxon>Tylenchina</taxon>
        <taxon>Panagrolaimomorpha</taxon>
        <taxon>Strongyloidoidea</taxon>
        <taxon>Steinernematidae</taxon>
        <taxon>Steinernema</taxon>
    </lineage>
</organism>
<keyword evidence="7" id="KW-0965">Cell junction</keyword>
<evidence type="ECO:0000256" key="3">
    <source>
        <dbReference type="ARBA" id="ARBA00022448"/>
    </source>
</evidence>
<comment type="caution">
    <text evidence="12">Lacks conserved residue(s) required for the propagation of feature annotation.</text>
</comment>
<feature type="transmembrane region" description="Helical" evidence="12">
    <location>
        <begin position="175"/>
        <end position="194"/>
    </location>
</feature>
<comment type="similarity">
    <text evidence="12">Belongs to the pannexin family.</text>
</comment>
<evidence type="ECO:0000256" key="10">
    <source>
        <dbReference type="ARBA" id="ARBA00023136"/>
    </source>
</evidence>
<comment type="function">
    <text evidence="12">Structural component of the gap junctions.</text>
</comment>
<dbReference type="PROSITE" id="PS51013">
    <property type="entry name" value="PANNEXIN"/>
    <property type="match status" value="1"/>
</dbReference>
<evidence type="ECO:0000256" key="4">
    <source>
        <dbReference type="ARBA" id="ARBA00022475"/>
    </source>
</evidence>